<dbReference type="Pfam" id="PF10604">
    <property type="entry name" value="Polyketide_cyc2"/>
    <property type="match status" value="1"/>
</dbReference>
<evidence type="ECO:0000256" key="1">
    <source>
        <dbReference type="SAM" id="MobiDB-lite"/>
    </source>
</evidence>
<accession>A0A150QZY0</accession>
<dbReference type="InterPro" id="IPR036866">
    <property type="entry name" value="RibonucZ/Hydroxyglut_hydro"/>
</dbReference>
<feature type="compositionally biased region" description="Basic and acidic residues" evidence="1">
    <location>
        <begin position="262"/>
        <end position="278"/>
    </location>
</feature>
<reference evidence="2 3" key="1">
    <citation type="submission" date="2014-02" db="EMBL/GenBank/DDBJ databases">
        <title>The small core and large imbalanced accessory genome model reveals a collaborative survival strategy of Sorangium cellulosum strains in nature.</title>
        <authorList>
            <person name="Han K."/>
            <person name="Peng R."/>
            <person name="Blom J."/>
            <person name="Li Y.-Z."/>
        </authorList>
    </citation>
    <scope>NUCLEOTIDE SEQUENCE [LARGE SCALE GENOMIC DNA]</scope>
    <source>
        <strain evidence="2 3">So0008-312</strain>
    </source>
</reference>
<feature type="region of interest" description="Disordered" evidence="1">
    <location>
        <begin position="244"/>
        <end position="278"/>
    </location>
</feature>
<evidence type="ECO:0000313" key="2">
    <source>
        <dbReference type="EMBL" id="KYF73534.1"/>
    </source>
</evidence>
<gene>
    <name evidence="2" type="ORF">BE15_15835</name>
</gene>
<feature type="region of interest" description="Disordered" evidence="1">
    <location>
        <begin position="190"/>
        <end position="226"/>
    </location>
</feature>
<feature type="compositionally biased region" description="Basic and acidic residues" evidence="1">
    <location>
        <begin position="205"/>
        <end position="214"/>
    </location>
</feature>
<dbReference type="SUPFAM" id="SSF55961">
    <property type="entry name" value="Bet v1-like"/>
    <property type="match status" value="1"/>
</dbReference>
<proteinExistence type="predicted"/>
<evidence type="ECO:0000313" key="3">
    <source>
        <dbReference type="Proteomes" id="UP000075260"/>
    </source>
</evidence>
<evidence type="ECO:0008006" key="4">
    <source>
        <dbReference type="Google" id="ProtNLM"/>
    </source>
</evidence>
<dbReference type="EMBL" id="JEMA01000186">
    <property type="protein sequence ID" value="KYF73534.1"/>
    <property type="molecule type" value="Genomic_DNA"/>
</dbReference>
<dbReference type="InterPro" id="IPR023393">
    <property type="entry name" value="START-like_dom_sf"/>
</dbReference>
<organism evidence="2 3">
    <name type="scientific">Sorangium cellulosum</name>
    <name type="common">Polyangium cellulosum</name>
    <dbReference type="NCBI Taxonomy" id="56"/>
    <lineage>
        <taxon>Bacteria</taxon>
        <taxon>Pseudomonadati</taxon>
        <taxon>Myxococcota</taxon>
        <taxon>Polyangia</taxon>
        <taxon>Polyangiales</taxon>
        <taxon>Polyangiaceae</taxon>
        <taxon>Sorangium</taxon>
    </lineage>
</organism>
<protein>
    <recommendedName>
        <fullName evidence="4">Polyketide cyclase / dehydrase and lipid transport</fullName>
    </recommendedName>
</protein>
<dbReference type="SUPFAM" id="SSF56281">
    <property type="entry name" value="Metallo-hydrolase/oxidoreductase"/>
    <property type="match status" value="1"/>
</dbReference>
<dbReference type="OrthoDB" id="191189at2"/>
<name>A0A150QZY0_SORCE</name>
<feature type="compositionally biased region" description="Polar residues" evidence="1">
    <location>
        <begin position="249"/>
        <end position="260"/>
    </location>
</feature>
<dbReference type="Proteomes" id="UP000075260">
    <property type="component" value="Unassembled WGS sequence"/>
</dbReference>
<dbReference type="InterPro" id="IPR019587">
    <property type="entry name" value="Polyketide_cyclase/dehydratase"/>
</dbReference>
<sequence>MSTHDTAPLQPSHHMLPVAGTIEVDIPVDVLWGFFTRPRDWPRWSPCFLWVHNERLAPGQRLTWCFRPIHPFHPYVMPAVADIVEVEPGRRVTWEVTALPGFHARHPPELLPSSHPSLREAASPVAAALSFYSSHVRQSVVELGPGVHVVLGGGGNSLVVEGRGESLLVDTKFFPGSHMLRRWTRNHVSAPVEDGGQHPLPLRPHAGERSLSSRRDRRVPHRPRLDARRGRQFLVITSSWGPCDERPHSSSMMATSTTVHAHTPERVWRDRRAEETLQ</sequence>
<comment type="caution">
    <text evidence="2">The sequence shown here is derived from an EMBL/GenBank/DDBJ whole genome shotgun (WGS) entry which is preliminary data.</text>
</comment>
<dbReference type="Gene3D" id="3.30.530.20">
    <property type="match status" value="1"/>
</dbReference>
<dbReference type="AlphaFoldDB" id="A0A150QZY0"/>